<dbReference type="Proteomes" id="UP000677537">
    <property type="component" value="Unassembled WGS sequence"/>
</dbReference>
<evidence type="ECO:0000256" key="2">
    <source>
        <dbReference type="ARBA" id="ARBA00009784"/>
    </source>
</evidence>
<feature type="transmembrane region" description="Helical" evidence="7">
    <location>
        <begin position="12"/>
        <end position="33"/>
    </location>
</feature>
<dbReference type="EMBL" id="JAGIZA010000028">
    <property type="protein sequence ID" value="MBP0496155.1"/>
    <property type="molecule type" value="Genomic_DNA"/>
</dbReference>
<protein>
    <recommendedName>
        <fullName evidence="7">UPF0056 membrane protein</fullName>
    </recommendedName>
</protein>
<comment type="caution">
    <text evidence="8">The sequence shown here is derived from an EMBL/GenBank/DDBJ whole genome shotgun (WGS) entry which is preliminary data.</text>
</comment>
<dbReference type="NCBIfam" id="TIGR00427">
    <property type="entry name" value="NAAT family transporter"/>
    <property type="match status" value="1"/>
</dbReference>
<dbReference type="RefSeq" id="WP_209376945.1">
    <property type="nucleotide sequence ID" value="NZ_JAGIZA010000028.1"/>
</dbReference>
<evidence type="ECO:0000256" key="7">
    <source>
        <dbReference type="RuleBase" id="RU362048"/>
    </source>
</evidence>
<dbReference type="InterPro" id="IPR002771">
    <property type="entry name" value="Multi_antbiot-R_MarC"/>
</dbReference>
<feature type="transmembrane region" description="Helical" evidence="7">
    <location>
        <begin position="54"/>
        <end position="74"/>
    </location>
</feature>
<evidence type="ECO:0000256" key="5">
    <source>
        <dbReference type="ARBA" id="ARBA00022989"/>
    </source>
</evidence>
<feature type="transmembrane region" description="Helical" evidence="7">
    <location>
        <begin position="155"/>
        <end position="175"/>
    </location>
</feature>
<keyword evidence="9" id="KW-1185">Reference proteome</keyword>
<sequence>MSSLPLGGALGAFLLGFPALFSIVNPLGGALIFSQVLADRTHEERALLARRVGVYSLLVLLVSLGVGGYVLNFFGITLGALRVAGGLVVASRAWILLTAPEVQEARKEEQAAPASDIEDAAFFPLTMPFTTGPGTISVAIALASSRPASGFGNGAFFAGMALAAALVSLTVWIAYGSADRLIALMGRTGARAVTRLAAFLLLCVGVQILSNGVLDLLEPLARGGVAR</sequence>
<keyword evidence="3" id="KW-1003">Cell membrane</keyword>
<reference evidence="8" key="1">
    <citation type="submission" date="2021-03" db="EMBL/GenBank/DDBJ databases">
        <authorList>
            <person name="So Y."/>
        </authorList>
    </citation>
    <scope>NUCLEOTIDE SEQUENCE</scope>
    <source>
        <strain evidence="8">SG15</strain>
    </source>
</reference>
<accession>A0A940N3M3</accession>
<feature type="transmembrane region" description="Helical" evidence="7">
    <location>
        <begin position="80"/>
        <end position="99"/>
    </location>
</feature>
<evidence type="ECO:0000256" key="1">
    <source>
        <dbReference type="ARBA" id="ARBA00004651"/>
    </source>
</evidence>
<keyword evidence="6 7" id="KW-0472">Membrane</keyword>
<proteinExistence type="inferred from homology"/>
<comment type="subcellular location">
    <subcellularLocation>
        <location evidence="1 7">Cell membrane</location>
        <topology evidence="1 7">Multi-pass membrane protein</topology>
    </subcellularLocation>
</comment>
<dbReference type="PANTHER" id="PTHR33508:SF1">
    <property type="entry name" value="UPF0056 MEMBRANE PROTEIN YHCE"/>
    <property type="match status" value="1"/>
</dbReference>
<evidence type="ECO:0000313" key="9">
    <source>
        <dbReference type="Proteomes" id="UP000677537"/>
    </source>
</evidence>
<organism evidence="8 9">
    <name type="scientific">Roseomonas indoligenes</name>
    <dbReference type="NCBI Taxonomy" id="2820811"/>
    <lineage>
        <taxon>Bacteria</taxon>
        <taxon>Pseudomonadati</taxon>
        <taxon>Pseudomonadota</taxon>
        <taxon>Alphaproteobacteria</taxon>
        <taxon>Acetobacterales</taxon>
        <taxon>Roseomonadaceae</taxon>
        <taxon>Roseomonas</taxon>
    </lineage>
</organism>
<keyword evidence="5 7" id="KW-1133">Transmembrane helix</keyword>
<evidence type="ECO:0000256" key="3">
    <source>
        <dbReference type="ARBA" id="ARBA00022475"/>
    </source>
</evidence>
<dbReference type="Pfam" id="PF01914">
    <property type="entry name" value="MarC"/>
    <property type="match status" value="1"/>
</dbReference>
<dbReference type="AlphaFoldDB" id="A0A940N3M3"/>
<feature type="transmembrane region" description="Helical" evidence="7">
    <location>
        <begin position="120"/>
        <end position="143"/>
    </location>
</feature>
<feature type="transmembrane region" description="Helical" evidence="7">
    <location>
        <begin position="196"/>
        <end position="214"/>
    </location>
</feature>
<dbReference type="GO" id="GO:0005886">
    <property type="term" value="C:plasma membrane"/>
    <property type="evidence" value="ECO:0007669"/>
    <property type="project" value="UniProtKB-SubCell"/>
</dbReference>
<gene>
    <name evidence="8" type="ORF">J5Y10_25455</name>
</gene>
<evidence type="ECO:0000313" key="8">
    <source>
        <dbReference type="EMBL" id="MBP0496155.1"/>
    </source>
</evidence>
<keyword evidence="4 7" id="KW-0812">Transmembrane</keyword>
<dbReference type="PANTHER" id="PTHR33508">
    <property type="entry name" value="UPF0056 MEMBRANE PROTEIN YHCE"/>
    <property type="match status" value="1"/>
</dbReference>
<comment type="similarity">
    <text evidence="2 7">Belongs to the UPF0056 (MarC) family.</text>
</comment>
<evidence type="ECO:0000256" key="6">
    <source>
        <dbReference type="ARBA" id="ARBA00023136"/>
    </source>
</evidence>
<evidence type="ECO:0000256" key="4">
    <source>
        <dbReference type="ARBA" id="ARBA00022692"/>
    </source>
</evidence>
<name>A0A940N3M3_9PROT</name>